<dbReference type="Pfam" id="PF12833">
    <property type="entry name" value="HTH_18"/>
    <property type="match status" value="1"/>
</dbReference>
<comment type="caution">
    <text evidence="5">The sequence shown here is derived from an EMBL/GenBank/DDBJ whole genome shotgun (WGS) entry which is preliminary data.</text>
</comment>
<keyword evidence="6" id="KW-1185">Reference proteome</keyword>
<dbReference type="Gene3D" id="2.60.120.10">
    <property type="entry name" value="Jelly Rolls"/>
    <property type="match status" value="1"/>
</dbReference>
<dbReference type="EMBL" id="JBHMAG010000012">
    <property type="protein sequence ID" value="MFB9753364.1"/>
    <property type="molecule type" value="Genomic_DNA"/>
</dbReference>
<dbReference type="SUPFAM" id="SSF46689">
    <property type="entry name" value="Homeodomain-like"/>
    <property type="match status" value="1"/>
</dbReference>
<feature type="domain" description="HTH araC/xylS-type" evidence="4">
    <location>
        <begin position="160"/>
        <end position="258"/>
    </location>
</feature>
<gene>
    <name evidence="5" type="ORF">ACFFNY_17505</name>
</gene>
<reference evidence="5 6" key="1">
    <citation type="submission" date="2024-09" db="EMBL/GenBank/DDBJ databases">
        <authorList>
            <person name="Sun Q."/>
            <person name="Mori K."/>
        </authorList>
    </citation>
    <scope>NUCLEOTIDE SEQUENCE [LARGE SCALE GENOMIC DNA]</scope>
    <source>
        <strain evidence="5 6">JCM 12520</strain>
    </source>
</reference>
<dbReference type="PRINTS" id="PR00032">
    <property type="entry name" value="HTHARAC"/>
</dbReference>
<dbReference type="InterPro" id="IPR014710">
    <property type="entry name" value="RmlC-like_jellyroll"/>
</dbReference>
<dbReference type="Pfam" id="PF02311">
    <property type="entry name" value="AraC_binding"/>
    <property type="match status" value="1"/>
</dbReference>
<evidence type="ECO:0000256" key="2">
    <source>
        <dbReference type="ARBA" id="ARBA00023125"/>
    </source>
</evidence>
<dbReference type="InterPro" id="IPR020449">
    <property type="entry name" value="Tscrpt_reg_AraC-type_HTH"/>
</dbReference>
<keyword evidence="1" id="KW-0805">Transcription regulation</keyword>
<keyword evidence="2" id="KW-0238">DNA-binding</keyword>
<dbReference type="SMART" id="SM00342">
    <property type="entry name" value="HTH_ARAC"/>
    <property type="match status" value="1"/>
</dbReference>
<dbReference type="PANTHER" id="PTHR43280:SF2">
    <property type="entry name" value="HTH-TYPE TRANSCRIPTIONAL REGULATOR EXSA"/>
    <property type="match status" value="1"/>
</dbReference>
<dbReference type="RefSeq" id="WP_344901616.1">
    <property type="nucleotide sequence ID" value="NZ_BAAAYO010000001.1"/>
</dbReference>
<dbReference type="InterPro" id="IPR037923">
    <property type="entry name" value="HTH-like"/>
</dbReference>
<dbReference type="PANTHER" id="PTHR43280">
    <property type="entry name" value="ARAC-FAMILY TRANSCRIPTIONAL REGULATOR"/>
    <property type="match status" value="1"/>
</dbReference>
<accession>A0ABV5VYH6</accession>
<sequence length="262" mass="30215">MELARLVHFPSEVYLNMNFVQRFENWQMEAHTHSFHQLIWVTEGTLLIECQHQHYTLGKGKLCVIPPGHVHSLATVSGYSQFGLNMNSDDPTGMKELMHAHITEFVLVDYSHMLGQLAEVEDDMVKGTRLSRLKLVNQLDAILLSAVESAIRKSDADFRDRLLRHLKQHLSSKLTLKQLCDLFNLSQSHLERLVFKEFGCGAIELHNQLRLDRACSLLMNTERSIDAIANELGFYDSAHFSRLFKRKMYQTPSQYRKSSDLL</sequence>
<dbReference type="InterPro" id="IPR018060">
    <property type="entry name" value="HTH_AraC"/>
</dbReference>
<proteinExistence type="predicted"/>
<evidence type="ECO:0000313" key="6">
    <source>
        <dbReference type="Proteomes" id="UP001589619"/>
    </source>
</evidence>
<dbReference type="InterPro" id="IPR009057">
    <property type="entry name" value="Homeodomain-like_sf"/>
</dbReference>
<dbReference type="InterPro" id="IPR003313">
    <property type="entry name" value="AraC-bd"/>
</dbReference>
<keyword evidence="3" id="KW-0804">Transcription</keyword>
<dbReference type="PROSITE" id="PS01124">
    <property type="entry name" value="HTH_ARAC_FAMILY_2"/>
    <property type="match status" value="1"/>
</dbReference>
<evidence type="ECO:0000256" key="3">
    <source>
        <dbReference type="ARBA" id="ARBA00023163"/>
    </source>
</evidence>
<dbReference type="Proteomes" id="UP001589619">
    <property type="component" value="Unassembled WGS sequence"/>
</dbReference>
<protein>
    <submittedName>
        <fullName evidence="5">AraC family transcriptional regulator</fullName>
    </submittedName>
</protein>
<evidence type="ECO:0000259" key="4">
    <source>
        <dbReference type="PROSITE" id="PS01124"/>
    </source>
</evidence>
<dbReference type="Gene3D" id="1.10.10.60">
    <property type="entry name" value="Homeodomain-like"/>
    <property type="match status" value="1"/>
</dbReference>
<name>A0ABV5VYH6_9BACL</name>
<dbReference type="SUPFAM" id="SSF51215">
    <property type="entry name" value="Regulatory protein AraC"/>
    <property type="match status" value="1"/>
</dbReference>
<evidence type="ECO:0000256" key="1">
    <source>
        <dbReference type="ARBA" id="ARBA00023015"/>
    </source>
</evidence>
<evidence type="ECO:0000313" key="5">
    <source>
        <dbReference type="EMBL" id="MFB9753364.1"/>
    </source>
</evidence>
<organism evidence="5 6">
    <name type="scientific">Paenibacillus hodogayensis</name>
    <dbReference type="NCBI Taxonomy" id="279208"/>
    <lineage>
        <taxon>Bacteria</taxon>
        <taxon>Bacillati</taxon>
        <taxon>Bacillota</taxon>
        <taxon>Bacilli</taxon>
        <taxon>Bacillales</taxon>
        <taxon>Paenibacillaceae</taxon>
        <taxon>Paenibacillus</taxon>
    </lineage>
</organism>